<dbReference type="Pfam" id="PF00005">
    <property type="entry name" value="ABC_tran"/>
    <property type="match status" value="1"/>
</dbReference>
<name>A0A4S2DHC3_9CLOT</name>
<sequence>MSYIEFDNLSKKYKNADRYALKNINFNIEKGEFIVILGPSGSGKSTLLDLICGFEDITEGKIKVDNKVINDIEPKSRDVSMVFQSYALYPHLTAYENIAFGMKIRKANKKEIDEKVKWAAKILKLEECLKSKPKNLSGGQRQRIALARAMVRNPKCFLMDEPLSNLDAKLRNSTSNEIRNLHNELNATTIYVTHDQVEALSMADKIVILNNGEIQQIGSPFEIYNNPSNVFVATFIGRPQINLFDLFIDDDYILLGESIKFNKPKEFNDLNKGKYIIGLRSEDTIKVDNSNEEYIEGIVEKIEYLGSETIFYIIYNEMKFTFKDYGVNNIKIGDKINISFNFNKANIFDILTRQNIRSN</sequence>
<dbReference type="InterPro" id="IPR003593">
    <property type="entry name" value="AAA+_ATPase"/>
</dbReference>
<dbReference type="CDD" id="cd03301">
    <property type="entry name" value="ABC_MalK_N"/>
    <property type="match status" value="1"/>
</dbReference>
<proteinExistence type="predicted"/>
<dbReference type="InterPro" id="IPR027417">
    <property type="entry name" value="P-loop_NTPase"/>
</dbReference>
<keyword evidence="1" id="KW-0813">Transport</keyword>
<dbReference type="GO" id="GO:0055052">
    <property type="term" value="C:ATP-binding cassette (ABC) transporter complex, substrate-binding subunit-containing"/>
    <property type="evidence" value="ECO:0007669"/>
    <property type="project" value="TreeGrafter"/>
</dbReference>
<dbReference type="OrthoDB" id="9802264at2"/>
<keyword evidence="3" id="KW-0547">Nucleotide-binding</keyword>
<dbReference type="InterPro" id="IPR047641">
    <property type="entry name" value="ABC_transpr_MalK/UgpC-like"/>
</dbReference>
<keyword evidence="5" id="KW-1278">Translocase</keyword>
<feature type="domain" description="ABC transporter" evidence="7">
    <location>
        <begin position="4"/>
        <end position="236"/>
    </location>
</feature>
<dbReference type="Proteomes" id="UP000306888">
    <property type="component" value="Unassembled WGS sequence"/>
</dbReference>
<dbReference type="PANTHER" id="PTHR43875:SF15">
    <property type="entry name" value="TREHALOSE IMPORT ATP-BINDING PROTEIN SUGC"/>
    <property type="match status" value="1"/>
</dbReference>
<dbReference type="PROSITE" id="PS00211">
    <property type="entry name" value="ABC_TRANSPORTER_1"/>
    <property type="match status" value="1"/>
</dbReference>
<gene>
    <name evidence="8" type="ORF">E5347_12200</name>
</gene>
<dbReference type="GO" id="GO:0008643">
    <property type="term" value="P:carbohydrate transport"/>
    <property type="evidence" value="ECO:0007669"/>
    <property type="project" value="InterPro"/>
</dbReference>
<dbReference type="InterPro" id="IPR008995">
    <property type="entry name" value="Mo/tungstate-bd_C_term_dom"/>
</dbReference>
<dbReference type="InterPro" id="IPR003439">
    <property type="entry name" value="ABC_transporter-like_ATP-bd"/>
</dbReference>
<keyword evidence="6" id="KW-0472">Membrane</keyword>
<dbReference type="SMART" id="SM00382">
    <property type="entry name" value="AAA"/>
    <property type="match status" value="1"/>
</dbReference>
<evidence type="ECO:0000256" key="4">
    <source>
        <dbReference type="ARBA" id="ARBA00022840"/>
    </source>
</evidence>
<dbReference type="InterPro" id="IPR015855">
    <property type="entry name" value="ABC_transpr_MalK-like"/>
</dbReference>
<organism evidence="8 9">
    <name type="scientific">Clostridium sartagoforme</name>
    <dbReference type="NCBI Taxonomy" id="84031"/>
    <lineage>
        <taxon>Bacteria</taxon>
        <taxon>Bacillati</taxon>
        <taxon>Bacillota</taxon>
        <taxon>Clostridia</taxon>
        <taxon>Eubacteriales</taxon>
        <taxon>Clostridiaceae</taxon>
        <taxon>Clostridium</taxon>
    </lineage>
</organism>
<dbReference type="GO" id="GO:0016887">
    <property type="term" value="F:ATP hydrolysis activity"/>
    <property type="evidence" value="ECO:0007669"/>
    <property type="project" value="InterPro"/>
</dbReference>
<dbReference type="PANTHER" id="PTHR43875">
    <property type="entry name" value="MALTODEXTRIN IMPORT ATP-BINDING PROTEIN MSMX"/>
    <property type="match status" value="1"/>
</dbReference>
<dbReference type="GO" id="GO:0140359">
    <property type="term" value="F:ABC-type transporter activity"/>
    <property type="evidence" value="ECO:0007669"/>
    <property type="project" value="InterPro"/>
</dbReference>
<reference evidence="8 9" key="1">
    <citation type="submission" date="2019-04" db="EMBL/GenBank/DDBJ databases">
        <title>Microbes associate with the intestines of laboratory mice.</title>
        <authorList>
            <person name="Navarre W."/>
            <person name="Wong E."/>
            <person name="Huang K."/>
            <person name="Tropini C."/>
            <person name="Ng K."/>
            <person name="Yu B."/>
        </authorList>
    </citation>
    <scope>NUCLEOTIDE SEQUENCE [LARGE SCALE GENOMIC DNA]</scope>
    <source>
        <strain evidence="8 9">NM50_B9-20</strain>
    </source>
</reference>
<dbReference type="Gene3D" id="3.40.50.300">
    <property type="entry name" value="P-loop containing nucleotide triphosphate hydrolases"/>
    <property type="match status" value="1"/>
</dbReference>
<dbReference type="GO" id="GO:0005524">
    <property type="term" value="F:ATP binding"/>
    <property type="evidence" value="ECO:0007669"/>
    <property type="project" value="UniProtKB-KW"/>
</dbReference>
<evidence type="ECO:0000256" key="2">
    <source>
        <dbReference type="ARBA" id="ARBA00022475"/>
    </source>
</evidence>
<dbReference type="SUPFAM" id="SSF52540">
    <property type="entry name" value="P-loop containing nucleoside triphosphate hydrolases"/>
    <property type="match status" value="1"/>
</dbReference>
<dbReference type="PROSITE" id="PS50893">
    <property type="entry name" value="ABC_TRANSPORTER_2"/>
    <property type="match status" value="1"/>
</dbReference>
<dbReference type="InterPro" id="IPR012340">
    <property type="entry name" value="NA-bd_OB-fold"/>
</dbReference>
<evidence type="ECO:0000259" key="7">
    <source>
        <dbReference type="PROSITE" id="PS50893"/>
    </source>
</evidence>
<keyword evidence="2" id="KW-1003">Cell membrane</keyword>
<evidence type="ECO:0000313" key="9">
    <source>
        <dbReference type="Proteomes" id="UP000306888"/>
    </source>
</evidence>
<evidence type="ECO:0000256" key="6">
    <source>
        <dbReference type="ARBA" id="ARBA00023136"/>
    </source>
</evidence>
<keyword evidence="9" id="KW-1185">Reference proteome</keyword>
<dbReference type="InterPro" id="IPR017871">
    <property type="entry name" value="ABC_transporter-like_CS"/>
</dbReference>
<evidence type="ECO:0000256" key="3">
    <source>
        <dbReference type="ARBA" id="ARBA00022741"/>
    </source>
</evidence>
<dbReference type="Gene3D" id="2.40.50.100">
    <property type="match status" value="1"/>
</dbReference>
<dbReference type="Gene3D" id="2.40.50.140">
    <property type="entry name" value="Nucleic acid-binding proteins"/>
    <property type="match status" value="1"/>
</dbReference>
<protein>
    <submittedName>
        <fullName evidence="8">ABC transporter ATP-binding protein</fullName>
    </submittedName>
</protein>
<dbReference type="EMBL" id="SRYR01000007">
    <property type="protein sequence ID" value="TGY41486.1"/>
    <property type="molecule type" value="Genomic_DNA"/>
</dbReference>
<dbReference type="SUPFAM" id="SSF50331">
    <property type="entry name" value="MOP-like"/>
    <property type="match status" value="1"/>
</dbReference>
<evidence type="ECO:0000313" key="8">
    <source>
        <dbReference type="EMBL" id="TGY41486.1"/>
    </source>
</evidence>
<keyword evidence="4 8" id="KW-0067">ATP-binding</keyword>
<evidence type="ECO:0000256" key="5">
    <source>
        <dbReference type="ARBA" id="ARBA00022967"/>
    </source>
</evidence>
<accession>A0A4S2DHC3</accession>
<comment type="caution">
    <text evidence="8">The sequence shown here is derived from an EMBL/GenBank/DDBJ whole genome shotgun (WGS) entry which is preliminary data.</text>
</comment>
<evidence type="ECO:0000256" key="1">
    <source>
        <dbReference type="ARBA" id="ARBA00022448"/>
    </source>
</evidence>
<dbReference type="FunFam" id="3.40.50.300:FF:000042">
    <property type="entry name" value="Maltose/maltodextrin ABC transporter, ATP-binding protein"/>
    <property type="match status" value="1"/>
</dbReference>
<dbReference type="AlphaFoldDB" id="A0A4S2DHC3"/>